<dbReference type="GO" id="GO:0003677">
    <property type="term" value="F:DNA binding"/>
    <property type="evidence" value="ECO:0007669"/>
    <property type="project" value="InterPro"/>
</dbReference>
<accession>A0AAE9MJS1</accession>
<dbReference type="AlphaFoldDB" id="A0AAE9MJS1"/>
<dbReference type="InterPro" id="IPR001387">
    <property type="entry name" value="Cro/C1-type_HTH"/>
</dbReference>
<name>A0AAE9MJS1_9GAMM</name>
<feature type="region of interest" description="Disordered" evidence="1">
    <location>
        <begin position="163"/>
        <end position="185"/>
    </location>
</feature>
<dbReference type="RefSeq" id="WP_252996138.1">
    <property type="nucleotide sequence ID" value="NZ_CP099717.1"/>
</dbReference>
<keyword evidence="4" id="KW-1185">Reference proteome</keyword>
<dbReference type="InterPro" id="IPR010982">
    <property type="entry name" value="Lambda_DNA-bd_dom_sf"/>
</dbReference>
<feature type="domain" description="HTH cro/C1-type" evidence="2">
    <location>
        <begin position="94"/>
        <end position="145"/>
    </location>
</feature>
<proteinExistence type="predicted"/>
<protein>
    <submittedName>
        <fullName evidence="3">Helix-turn-helix domain-containing protein</fullName>
    </submittedName>
</protein>
<dbReference type="SUPFAM" id="SSF47413">
    <property type="entry name" value="lambda repressor-like DNA-binding domains"/>
    <property type="match status" value="1"/>
</dbReference>
<reference evidence="3" key="1">
    <citation type="submission" date="2022-06" db="EMBL/GenBank/DDBJ databases">
        <title>Complete Genome of Aeromonas sp. Strain SOD01 Isolated from an Urban Freshwater Stream.</title>
        <authorList>
            <person name="Williams L.E."/>
            <person name="Brysgel T."/>
            <person name="Capestro E.M."/>
            <person name="Foltz G.V."/>
            <person name="Gardner A.E."/>
            <person name="Ingrassia J."/>
            <person name="Peterson E."/>
            <person name="Arruda J."/>
            <person name="Flaherty I."/>
            <person name="Hunt M."/>
            <person name="Pappas G."/>
            <person name="Ramsaran S."/>
            <person name="Rocha M."/>
        </authorList>
    </citation>
    <scope>NUCLEOTIDE SEQUENCE</scope>
    <source>
        <strain evidence="3">SOD01</strain>
    </source>
</reference>
<dbReference type="PROSITE" id="PS50943">
    <property type="entry name" value="HTH_CROC1"/>
    <property type="match status" value="1"/>
</dbReference>
<evidence type="ECO:0000313" key="4">
    <source>
        <dbReference type="Proteomes" id="UP001056890"/>
    </source>
</evidence>
<evidence type="ECO:0000313" key="3">
    <source>
        <dbReference type="EMBL" id="USV59095.1"/>
    </source>
</evidence>
<dbReference type="SMART" id="SM00530">
    <property type="entry name" value="HTH_XRE"/>
    <property type="match status" value="1"/>
</dbReference>
<dbReference type="CDD" id="cd00093">
    <property type="entry name" value="HTH_XRE"/>
    <property type="match status" value="1"/>
</dbReference>
<evidence type="ECO:0000256" key="1">
    <source>
        <dbReference type="SAM" id="MobiDB-lite"/>
    </source>
</evidence>
<organism evidence="3 4">
    <name type="scientific">Aeromonas encheleia</name>
    <dbReference type="NCBI Taxonomy" id="73010"/>
    <lineage>
        <taxon>Bacteria</taxon>
        <taxon>Pseudomonadati</taxon>
        <taxon>Pseudomonadota</taxon>
        <taxon>Gammaproteobacteria</taxon>
        <taxon>Aeromonadales</taxon>
        <taxon>Aeromonadaceae</taxon>
        <taxon>Aeromonas</taxon>
    </lineage>
</organism>
<dbReference type="Proteomes" id="UP001056890">
    <property type="component" value="Chromosome"/>
</dbReference>
<gene>
    <name evidence="3" type="ORF">NHF51_08135</name>
</gene>
<sequence>MLLLLRLLDDPPVVRWPVEYLANTIELKTDLYGIYCQISSPKGTLTVLLVISIMFHIWNLTALKGSSVPIMEHNMNISNSDPVDAITQELGVRLQRVRLNLNITQAALATLAGVTRKKVIHAETGNADLVTVVRLMRAMNIADQLDSFLPPVPVSPLQLAKLAGKKRRRASGTPDTQSKKVVSEW</sequence>
<evidence type="ECO:0000259" key="2">
    <source>
        <dbReference type="PROSITE" id="PS50943"/>
    </source>
</evidence>
<dbReference type="EMBL" id="CP099717">
    <property type="protein sequence ID" value="USV59095.1"/>
    <property type="molecule type" value="Genomic_DNA"/>
</dbReference>
<dbReference type="Gene3D" id="1.10.260.40">
    <property type="entry name" value="lambda repressor-like DNA-binding domains"/>
    <property type="match status" value="1"/>
</dbReference>